<dbReference type="InterPro" id="IPR036661">
    <property type="entry name" value="Luciferase-like_sf"/>
</dbReference>
<dbReference type="SUPFAM" id="SSF51679">
    <property type="entry name" value="Bacterial luciferase-like"/>
    <property type="match status" value="1"/>
</dbReference>
<dbReference type="Gene3D" id="3.20.20.30">
    <property type="entry name" value="Luciferase-like domain"/>
    <property type="match status" value="1"/>
</dbReference>
<dbReference type="NCBIfam" id="TIGR03619">
    <property type="entry name" value="F420_Rv2161c"/>
    <property type="match status" value="1"/>
</dbReference>
<name>A0A6J6FUV9_9ZZZZ</name>
<evidence type="ECO:0000256" key="2">
    <source>
        <dbReference type="ARBA" id="ARBA00022643"/>
    </source>
</evidence>
<dbReference type="EMBL" id="CAEZTR010000167">
    <property type="protein sequence ID" value="CAB4590754.1"/>
    <property type="molecule type" value="Genomic_DNA"/>
</dbReference>
<sequence length="299" mass="32450">MDLTLWPLVSQPWPALCEAVELVEGLGWHGVMVEDHFMADGSGFGAVSDPRFEVTTVLSALAVATNSLRLAPLVMSATYRHPAVVANWAASVDHISGGRLTLGLGAGWQINEHEQYGIEMGTPGERIGRLDEYCSVVRSLLEQSVTDFNGRFFELSNAWCEPKPVQDRLPLLIGGKGDRMLRLVARHADMWNMWAMPSKFAERSAVLDQACDDIGRNPATIRRSTQALVCLTDSESEARSFTDAAGGRAAFAGTAKQFADLAAQWRDAGVDELVIPDWHLGTGAQRAESIEAITAALKA</sequence>
<proteinExistence type="predicted"/>
<dbReference type="InterPro" id="IPR050172">
    <property type="entry name" value="SsuD_RutA_monooxygenase"/>
</dbReference>
<dbReference type="PANTHER" id="PTHR42847:SF8">
    <property type="entry name" value="CONSERVED PROTEIN"/>
    <property type="match status" value="1"/>
</dbReference>
<evidence type="ECO:0000256" key="1">
    <source>
        <dbReference type="ARBA" id="ARBA00022630"/>
    </source>
</evidence>
<keyword evidence="2" id="KW-0288">FMN</keyword>
<dbReference type="GO" id="GO:0008726">
    <property type="term" value="F:alkanesulfonate monooxygenase activity"/>
    <property type="evidence" value="ECO:0007669"/>
    <property type="project" value="TreeGrafter"/>
</dbReference>
<evidence type="ECO:0000256" key="3">
    <source>
        <dbReference type="ARBA" id="ARBA00023002"/>
    </source>
</evidence>
<dbReference type="InterPro" id="IPR019921">
    <property type="entry name" value="Lucif-like_OxRdtase_Rv2161c"/>
</dbReference>
<protein>
    <submittedName>
        <fullName evidence="6">Unannotated protein</fullName>
    </submittedName>
</protein>
<organism evidence="6">
    <name type="scientific">freshwater metagenome</name>
    <dbReference type="NCBI Taxonomy" id="449393"/>
    <lineage>
        <taxon>unclassified sequences</taxon>
        <taxon>metagenomes</taxon>
        <taxon>ecological metagenomes</taxon>
    </lineage>
</organism>
<keyword evidence="1" id="KW-0285">Flavoprotein</keyword>
<dbReference type="PANTHER" id="PTHR42847">
    <property type="entry name" value="ALKANESULFONATE MONOOXYGENASE"/>
    <property type="match status" value="1"/>
</dbReference>
<dbReference type="InterPro" id="IPR011251">
    <property type="entry name" value="Luciferase-like_dom"/>
</dbReference>
<gene>
    <name evidence="6" type="ORF">UFOPK1711_01807</name>
</gene>
<feature type="domain" description="Luciferase-like" evidence="5">
    <location>
        <begin position="11"/>
        <end position="270"/>
    </location>
</feature>
<keyword evidence="4" id="KW-0503">Monooxygenase</keyword>
<evidence type="ECO:0000259" key="5">
    <source>
        <dbReference type="Pfam" id="PF00296"/>
    </source>
</evidence>
<evidence type="ECO:0000313" key="6">
    <source>
        <dbReference type="EMBL" id="CAB4590754.1"/>
    </source>
</evidence>
<dbReference type="GO" id="GO:0046306">
    <property type="term" value="P:alkanesulfonate catabolic process"/>
    <property type="evidence" value="ECO:0007669"/>
    <property type="project" value="TreeGrafter"/>
</dbReference>
<reference evidence="6" key="1">
    <citation type="submission" date="2020-05" db="EMBL/GenBank/DDBJ databases">
        <authorList>
            <person name="Chiriac C."/>
            <person name="Salcher M."/>
            <person name="Ghai R."/>
            <person name="Kavagutti S V."/>
        </authorList>
    </citation>
    <scope>NUCLEOTIDE SEQUENCE</scope>
</reference>
<accession>A0A6J6FUV9</accession>
<evidence type="ECO:0000256" key="4">
    <source>
        <dbReference type="ARBA" id="ARBA00023033"/>
    </source>
</evidence>
<dbReference type="Pfam" id="PF00296">
    <property type="entry name" value="Bac_luciferase"/>
    <property type="match status" value="1"/>
</dbReference>
<keyword evidence="3" id="KW-0560">Oxidoreductase</keyword>
<dbReference type="AlphaFoldDB" id="A0A6J6FUV9"/>